<dbReference type="InterPro" id="IPR007515">
    <property type="entry name" value="Mss4"/>
</dbReference>
<accession>A0A8H7BRE6</accession>
<dbReference type="GO" id="GO:0008270">
    <property type="term" value="F:zinc ion binding"/>
    <property type="evidence" value="ECO:0007669"/>
    <property type="project" value="TreeGrafter"/>
</dbReference>
<dbReference type="Pfam" id="PF04421">
    <property type="entry name" value="Mss4"/>
    <property type="match status" value="1"/>
</dbReference>
<dbReference type="PANTHER" id="PTHR13276:SF0">
    <property type="entry name" value="GUANINE NUCLEOTIDE EXCHANGE FACTOR MSS4"/>
    <property type="match status" value="1"/>
</dbReference>
<keyword evidence="1" id="KW-0813">Transport</keyword>
<evidence type="ECO:0000256" key="2">
    <source>
        <dbReference type="ARBA" id="ARBA00022658"/>
    </source>
</evidence>
<dbReference type="InterPro" id="IPR011057">
    <property type="entry name" value="Mss4-like_sf"/>
</dbReference>
<dbReference type="SUPFAM" id="SSF51316">
    <property type="entry name" value="Mss4-like"/>
    <property type="match status" value="1"/>
</dbReference>
<protein>
    <submittedName>
        <fullName evidence="4">Uncharacterized protein</fullName>
    </submittedName>
</protein>
<comment type="caution">
    <text evidence="4">The sequence shown here is derived from an EMBL/GenBank/DDBJ whole genome shotgun (WGS) entry which is preliminary data.</text>
</comment>
<sequence length="136" mass="15163">MTQPVRFQSLTDPLAQLALPDTGKNAGDVICPKETCRCVILRKNKATLVKRDANKMSMPETALPEGIKVAENDTDNDHFWSLDNMMDFENVGFSNTVGSIKYLSCADCDIGPLGYHDIASEPKEFLISICRARYQF</sequence>
<keyword evidence="2" id="KW-0344">Guanine-nucleotide releasing factor</keyword>
<dbReference type="InterPro" id="IPR011323">
    <property type="entry name" value="Mss4/transl-control_tumour"/>
</dbReference>
<keyword evidence="3" id="KW-0653">Protein transport</keyword>
<evidence type="ECO:0000313" key="5">
    <source>
        <dbReference type="Proteomes" id="UP000605846"/>
    </source>
</evidence>
<keyword evidence="5" id="KW-1185">Reference proteome</keyword>
<dbReference type="GO" id="GO:0016020">
    <property type="term" value="C:membrane"/>
    <property type="evidence" value="ECO:0007669"/>
    <property type="project" value="TreeGrafter"/>
</dbReference>
<dbReference type="OrthoDB" id="30840at2759"/>
<dbReference type="GO" id="GO:0005829">
    <property type="term" value="C:cytosol"/>
    <property type="evidence" value="ECO:0007669"/>
    <property type="project" value="TreeGrafter"/>
</dbReference>
<organism evidence="4 5">
    <name type="scientific">Apophysomyces ossiformis</name>
    <dbReference type="NCBI Taxonomy" id="679940"/>
    <lineage>
        <taxon>Eukaryota</taxon>
        <taxon>Fungi</taxon>
        <taxon>Fungi incertae sedis</taxon>
        <taxon>Mucoromycota</taxon>
        <taxon>Mucoromycotina</taxon>
        <taxon>Mucoromycetes</taxon>
        <taxon>Mucorales</taxon>
        <taxon>Mucorineae</taxon>
        <taxon>Mucoraceae</taxon>
        <taxon>Apophysomyces</taxon>
    </lineage>
</organism>
<dbReference type="EMBL" id="JABAYA010000088">
    <property type="protein sequence ID" value="KAF7725890.1"/>
    <property type="molecule type" value="Genomic_DNA"/>
</dbReference>
<evidence type="ECO:0000256" key="3">
    <source>
        <dbReference type="ARBA" id="ARBA00022927"/>
    </source>
</evidence>
<dbReference type="FunFam" id="2.170.150.10:FF:000005">
    <property type="entry name" value="Guanine nucleotide exchange factor MSS4"/>
    <property type="match status" value="1"/>
</dbReference>
<name>A0A8H7BRE6_9FUNG</name>
<dbReference type="GO" id="GO:0006892">
    <property type="term" value="P:post-Golgi vesicle-mediated transport"/>
    <property type="evidence" value="ECO:0007669"/>
    <property type="project" value="TreeGrafter"/>
</dbReference>
<dbReference type="PANTHER" id="PTHR13276">
    <property type="entry name" value="GUANINE NUCLEOTIDE EXCHANGE FACTOR MSS4"/>
    <property type="match status" value="1"/>
</dbReference>
<dbReference type="Proteomes" id="UP000605846">
    <property type="component" value="Unassembled WGS sequence"/>
</dbReference>
<dbReference type="GO" id="GO:0007264">
    <property type="term" value="P:small GTPase-mediated signal transduction"/>
    <property type="evidence" value="ECO:0007669"/>
    <property type="project" value="InterPro"/>
</dbReference>
<gene>
    <name evidence="4" type="ORF">EC973_009222</name>
</gene>
<dbReference type="PROSITE" id="PS51796">
    <property type="entry name" value="MSS4"/>
    <property type="match status" value="1"/>
</dbReference>
<evidence type="ECO:0000313" key="4">
    <source>
        <dbReference type="EMBL" id="KAF7725890.1"/>
    </source>
</evidence>
<proteinExistence type="predicted"/>
<dbReference type="GO" id="GO:0015031">
    <property type="term" value="P:protein transport"/>
    <property type="evidence" value="ECO:0007669"/>
    <property type="project" value="UniProtKB-KW"/>
</dbReference>
<dbReference type="AlphaFoldDB" id="A0A8H7BRE6"/>
<evidence type="ECO:0000256" key="1">
    <source>
        <dbReference type="ARBA" id="ARBA00022448"/>
    </source>
</evidence>
<dbReference type="Gene3D" id="2.170.150.10">
    <property type="entry name" value="Metal Binding Protein, Guanine Nucleotide Exchange Factor, Chain A"/>
    <property type="match status" value="1"/>
</dbReference>
<dbReference type="GO" id="GO:0005085">
    <property type="term" value="F:guanyl-nucleotide exchange factor activity"/>
    <property type="evidence" value="ECO:0007669"/>
    <property type="project" value="UniProtKB-KW"/>
</dbReference>
<reference evidence="4" key="1">
    <citation type="submission" date="2020-01" db="EMBL/GenBank/DDBJ databases">
        <title>Genome Sequencing of Three Apophysomyces-Like Fungal Strains Confirms a Novel Fungal Genus in the Mucoromycota with divergent Burkholderia-like Endosymbiotic Bacteria.</title>
        <authorList>
            <person name="Stajich J.E."/>
            <person name="Macias A.M."/>
            <person name="Carter-House D."/>
            <person name="Lovett B."/>
            <person name="Kasson L.R."/>
            <person name="Berry K."/>
            <person name="Grigoriev I."/>
            <person name="Chang Y."/>
            <person name="Spatafora J."/>
            <person name="Kasson M.T."/>
        </authorList>
    </citation>
    <scope>NUCLEOTIDE SEQUENCE</scope>
    <source>
        <strain evidence="4">NRRL A-21654</strain>
    </source>
</reference>